<dbReference type="AlphaFoldDB" id="A0A414FW23"/>
<evidence type="ECO:0000259" key="5">
    <source>
        <dbReference type="PROSITE" id="PS50932"/>
    </source>
</evidence>
<dbReference type="InterPro" id="IPR028082">
    <property type="entry name" value="Peripla_BP_I"/>
</dbReference>
<dbReference type="InterPro" id="IPR010982">
    <property type="entry name" value="Lambda_DNA-bd_dom_sf"/>
</dbReference>
<evidence type="ECO:0000256" key="4">
    <source>
        <dbReference type="ARBA" id="ARBA00023163"/>
    </source>
</evidence>
<dbReference type="Pfam" id="PF00356">
    <property type="entry name" value="LacI"/>
    <property type="match status" value="1"/>
</dbReference>
<dbReference type="Proteomes" id="UP000286050">
    <property type="component" value="Unassembled WGS sequence"/>
</dbReference>
<evidence type="ECO:0000256" key="1">
    <source>
        <dbReference type="ARBA" id="ARBA00022491"/>
    </source>
</evidence>
<accession>A0A414FW23</accession>
<keyword evidence="4" id="KW-0804">Transcription</keyword>
<name>A0A414FW23_9ACTN</name>
<feature type="domain" description="HTH lacI-type" evidence="5">
    <location>
        <begin position="5"/>
        <end position="60"/>
    </location>
</feature>
<dbReference type="RefSeq" id="WP_118272162.1">
    <property type="nucleotide sequence ID" value="NZ_QSJI01000005.1"/>
</dbReference>
<sequence length="339" mass="37169">MATKVTLKEIAQEVGLSPSAVSLVLNDRPCRISDENRRRIKEAAARKRYVPNQIARSLVMQQSRTLGLIVPNIMSRFFSSFARNLEVRCRERGYALFIMNSDGKTENDADLVRLLINRGADGIFLVAAEEVSPDPLLTEQLEAGIVPVVMVDRSIENAPGDKVRFDSELGGYLATKHLLDEGHRRIACVVNTASHTGRDRLAGCRRAFAEAGAPFGEDLVFESDYYIADGCRAAERIVASDATAIFASSDNIALGVLKCLHAYGKRVPRDYSLVSYDNSAADALFEPALTAIEQDVEELADHALELLLARVEAKDGTPGPFEERVLPPRLVQNASVSRP</sequence>
<organism evidence="6 7">
    <name type="scientific">Collinsella intestinalis</name>
    <dbReference type="NCBI Taxonomy" id="147207"/>
    <lineage>
        <taxon>Bacteria</taxon>
        <taxon>Bacillati</taxon>
        <taxon>Actinomycetota</taxon>
        <taxon>Coriobacteriia</taxon>
        <taxon>Coriobacteriales</taxon>
        <taxon>Coriobacteriaceae</taxon>
        <taxon>Collinsella</taxon>
    </lineage>
</organism>
<dbReference type="InterPro" id="IPR046335">
    <property type="entry name" value="LacI/GalR-like_sensor"/>
</dbReference>
<dbReference type="Pfam" id="PF13377">
    <property type="entry name" value="Peripla_BP_3"/>
    <property type="match status" value="1"/>
</dbReference>
<evidence type="ECO:0000313" key="6">
    <source>
        <dbReference type="EMBL" id="RHD55363.1"/>
    </source>
</evidence>
<dbReference type="Gene3D" id="1.10.260.40">
    <property type="entry name" value="lambda repressor-like DNA-binding domains"/>
    <property type="match status" value="1"/>
</dbReference>
<keyword evidence="1" id="KW-0678">Repressor</keyword>
<evidence type="ECO:0000313" key="7">
    <source>
        <dbReference type="Proteomes" id="UP000286050"/>
    </source>
</evidence>
<evidence type="ECO:0000256" key="3">
    <source>
        <dbReference type="ARBA" id="ARBA00023125"/>
    </source>
</evidence>
<dbReference type="SUPFAM" id="SSF53822">
    <property type="entry name" value="Periplasmic binding protein-like I"/>
    <property type="match status" value="1"/>
</dbReference>
<proteinExistence type="predicted"/>
<dbReference type="CDD" id="cd06267">
    <property type="entry name" value="PBP1_LacI_sugar_binding-like"/>
    <property type="match status" value="1"/>
</dbReference>
<gene>
    <name evidence="6" type="ORF">DW787_06630</name>
</gene>
<dbReference type="CDD" id="cd01392">
    <property type="entry name" value="HTH_LacI"/>
    <property type="match status" value="1"/>
</dbReference>
<dbReference type="Gene3D" id="3.40.50.2300">
    <property type="match status" value="2"/>
</dbReference>
<dbReference type="PANTHER" id="PTHR30146">
    <property type="entry name" value="LACI-RELATED TRANSCRIPTIONAL REPRESSOR"/>
    <property type="match status" value="1"/>
</dbReference>
<comment type="caution">
    <text evidence="6">The sequence shown here is derived from an EMBL/GenBank/DDBJ whole genome shotgun (WGS) entry which is preliminary data.</text>
</comment>
<dbReference type="SMART" id="SM00354">
    <property type="entry name" value="HTH_LACI"/>
    <property type="match status" value="1"/>
</dbReference>
<dbReference type="EMBL" id="QSJI01000005">
    <property type="protein sequence ID" value="RHD55363.1"/>
    <property type="molecule type" value="Genomic_DNA"/>
</dbReference>
<dbReference type="PANTHER" id="PTHR30146:SF148">
    <property type="entry name" value="HTH-TYPE TRANSCRIPTIONAL REPRESSOR PURR-RELATED"/>
    <property type="match status" value="1"/>
</dbReference>
<dbReference type="GO" id="GO:0003700">
    <property type="term" value="F:DNA-binding transcription factor activity"/>
    <property type="evidence" value="ECO:0007669"/>
    <property type="project" value="TreeGrafter"/>
</dbReference>
<keyword evidence="3" id="KW-0238">DNA-binding</keyword>
<reference evidence="6 7" key="1">
    <citation type="submission" date="2018-08" db="EMBL/GenBank/DDBJ databases">
        <title>A genome reference for cultivated species of the human gut microbiota.</title>
        <authorList>
            <person name="Zou Y."/>
            <person name="Xue W."/>
            <person name="Luo G."/>
        </authorList>
    </citation>
    <scope>NUCLEOTIDE SEQUENCE [LARGE SCALE GENOMIC DNA]</scope>
    <source>
        <strain evidence="6 7">AM30-5LB</strain>
    </source>
</reference>
<evidence type="ECO:0000256" key="2">
    <source>
        <dbReference type="ARBA" id="ARBA00023015"/>
    </source>
</evidence>
<dbReference type="SUPFAM" id="SSF47413">
    <property type="entry name" value="lambda repressor-like DNA-binding domains"/>
    <property type="match status" value="1"/>
</dbReference>
<protein>
    <submittedName>
        <fullName evidence="6">LacI family transcriptional regulator</fullName>
    </submittedName>
</protein>
<dbReference type="InterPro" id="IPR000843">
    <property type="entry name" value="HTH_LacI"/>
</dbReference>
<keyword evidence="2" id="KW-0805">Transcription regulation</keyword>
<dbReference type="PROSITE" id="PS50932">
    <property type="entry name" value="HTH_LACI_2"/>
    <property type="match status" value="1"/>
</dbReference>
<dbReference type="GO" id="GO:0000976">
    <property type="term" value="F:transcription cis-regulatory region binding"/>
    <property type="evidence" value="ECO:0007669"/>
    <property type="project" value="TreeGrafter"/>
</dbReference>